<feature type="region of interest" description="Disordered" evidence="7">
    <location>
        <begin position="213"/>
        <end position="239"/>
    </location>
</feature>
<dbReference type="InterPro" id="IPR001360">
    <property type="entry name" value="Glyco_hydro_1"/>
</dbReference>
<feature type="compositionally biased region" description="Low complexity" evidence="7">
    <location>
        <begin position="213"/>
        <end position="222"/>
    </location>
</feature>
<proteinExistence type="inferred from homology"/>
<feature type="region of interest" description="Disordered" evidence="7">
    <location>
        <begin position="944"/>
        <end position="964"/>
    </location>
</feature>
<dbReference type="OrthoDB" id="65569at2759"/>
<evidence type="ECO:0000256" key="1">
    <source>
        <dbReference type="ARBA" id="ARBA00010838"/>
    </source>
</evidence>
<dbReference type="EC" id="3.2.1.21" evidence="2"/>
<feature type="region of interest" description="Disordered" evidence="7">
    <location>
        <begin position="1152"/>
        <end position="1216"/>
    </location>
</feature>
<dbReference type="Pfam" id="PF00232">
    <property type="entry name" value="Glyco_hydro_1"/>
    <property type="match status" value="4"/>
</dbReference>
<feature type="region of interest" description="Disordered" evidence="7">
    <location>
        <begin position="792"/>
        <end position="818"/>
    </location>
</feature>
<feature type="compositionally biased region" description="Polar residues" evidence="7">
    <location>
        <begin position="795"/>
        <end position="815"/>
    </location>
</feature>
<dbReference type="InterPro" id="IPR033132">
    <property type="entry name" value="GH_1_N_CS"/>
</dbReference>
<dbReference type="Proteomes" id="UP000217199">
    <property type="component" value="Unassembled WGS sequence"/>
</dbReference>
<dbReference type="EMBL" id="NBII01000006">
    <property type="protein sequence ID" value="PAV18225.1"/>
    <property type="molecule type" value="Genomic_DNA"/>
</dbReference>
<feature type="active site" description="Nucleophile" evidence="5">
    <location>
        <position position="577"/>
    </location>
</feature>
<feature type="compositionally biased region" description="Polar residues" evidence="7">
    <location>
        <begin position="1175"/>
        <end position="1186"/>
    </location>
</feature>
<dbReference type="PANTHER" id="PTHR10353:SF36">
    <property type="entry name" value="LP05116P"/>
    <property type="match status" value="1"/>
</dbReference>
<sequence length="1216" mass="133719">MMRKDNNVNDLDQNQGRIIPPPATITSGPMLSEDFLWGFATASYQIEGAPTADSRGPSIWDTFSRHPGKTLDGHSGDTATDSYNLLSEDLDLLERYGARSYRFSMSWSRIIPLGGRDDPINEKGIEYYNRLIDGCLERGIIPFVTLYHWDLPLALHQRYGGWLNKEEIVKDFTNYARVCFEAFGDRVTHWLTFNEPWCISVLGYGRGVFAPGRSSSLSRPSSTNLNDIPHSARESGQPGGPCFSPWIWEMSKKINPDTNKPYHLPYGDSRREPWLVGHHVILSHASAVNLYRTKYKQTQGGMIGITLNGDYALPLHSKPLKSLQEVLQEAGLSGNESGLDNPHLATLQTTYQTHLASHQSDVIAAQHALDFAIGWFADPVYLNGDYPAWMREVLGDRLPVFTEEERFGIDGKGGVKGSSDFYGMNTYTTNLCTAWRPTGTGVTGQTVTHTNANISTNSPPGSSTAGVAEEEFPYLGDEYQGLVEFTFTRPLSPFEPSAGSTIPITIPSSPVPSSSPSSPSQSPSRDTPIDLSYTTTGPGTPLGTQASCAWLQAYSPGFRLLLNYLWRRYKKPIYVTENGFAEVGEDERYRKVGKIRGDVRKVGKELRKVEREIKEREKVSGVGEREHELSALKSKHTSLLVKYESTLTSYNKLLDKSLHDPDRTAYFADNLRALWEAVREDGVDVRGYFGWSLMDNFEWADGYGTRFGCSWVEFGFEGEEEGEVEESRDDLEDKVGEEKVAVGRRYERREKTSGRWIGEWFKNNVSPNSDLLGSFPSLAWKQRQRLQEDNEDGNLITSSTSGIHADSSNSTSATETPGPITPVLSENLEVSFTTEQGLDLGIGLGLRTGIEKGNQKKEEKKETKGGTDAVISGVRTEERSAVDSLKGIKLVRAKREGKEDEAKGIIESVSENSPSSGGKRGSGLGAKKAKFGYEFRKRIRAVSSVSSKPGEGGKEERVKPAEAKVKKTGTKNGLAGILSLFGGLGFGSGKTVIVVGDEAKSEGGSAKDTLYPGVLKNTAKEAYYAYCVEEALRGSKREKRITGFLFEVNDPRHIIPHGPIRTVLESLSEPKQLALDPNRAGSLPDHPAQSPSNQKEEKRASSQSSSLSSKLKAVASGMKSEFKKPASKLDTELIELSNKSDKYIKDNISKLHHTENTGPNIPPPTYGTHAGHSSGAPSQSNQVNITRSSSSRSSSPRSSNRRPSTPGKSTGKKTHQ</sequence>
<dbReference type="PROSITE" id="PS00572">
    <property type="entry name" value="GLYCOSYL_HYDROL_F1_1"/>
    <property type="match status" value="1"/>
</dbReference>
<evidence type="ECO:0000256" key="7">
    <source>
        <dbReference type="SAM" id="MobiDB-lite"/>
    </source>
</evidence>
<dbReference type="GO" id="GO:0005975">
    <property type="term" value="P:carbohydrate metabolic process"/>
    <property type="evidence" value="ECO:0007669"/>
    <property type="project" value="InterPro"/>
</dbReference>
<feature type="region of interest" description="Disordered" evidence="7">
    <location>
        <begin position="498"/>
        <end position="538"/>
    </location>
</feature>
<dbReference type="Gene3D" id="3.20.20.80">
    <property type="entry name" value="Glycosidases"/>
    <property type="match status" value="3"/>
</dbReference>
<dbReference type="GO" id="GO:0008422">
    <property type="term" value="F:beta-glucosidase activity"/>
    <property type="evidence" value="ECO:0007669"/>
    <property type="project" value="TreeGrafter"/>
</dbReference>
<evidence type="ECO:0000313" key="8">
    <source>
        <dbReference type="EMBL" id="PAV18225.1"/>
    </source>
</evidence>
<organism evidence="8 9">
    <name type="scientific">Pyrrhoderma noxium</name>
    <dbReference type="NCBI Taxonomy" id="2282107"/>
    <lineage>
        <taxon>Eukaryota</taxon>
        <taxon>Fungi</taxon>
        <taxon>Dikarya</taxon>
        <taxon>Basidiomycota</taxon>
        <taxon>Agaricomycotina</taxon>
        <taxon>Agaricomycetes</taxon>
        <taxon>Hymenochaetales</taxon>
        <taxon>Hymenochaetaceae</taxon>
        <taxon>Pyrrhoderma</taxon>
    </lineage>
</organism>
<dbReference type="PROSITE" id="PS00653">
    <property type="entry name" value="GLYCOSYL_HYDROL_F1_2"/>
    <property type="match status" value="1"/>
</dbReference>
<name>A0A286UFF4_9AGAM</name>
<feature type="region of interest" description="Disordered" evidence="7">
    <location>
        <begin position="1"/>
        <end position="24"/>
    </location>
</feature>
<keyword evidence="9" id="KW-1185">Reference proteome</keyword>
<comment type="caution">
    <text evidence="8">The sequence shown here is derived from an EMBL/GenBank/DDBJ whole genome shotgun (WGS) entry which is preliminary data.</text>
</comment>
<dbReference type="InterPro" id="IPR017853">
    <property type="entry name" value="GH"/>
</dbReference>
<accession>A0A286UFF4</accession>
<dbReference type="InParanoid" id="A0A286UFF4"/>
<dbReference type="PRINTS" id="PR00131">
    <property type="entry name" value="GLHYDRLASE1"/>
</dbReference>
<gene>
    <name evidence="8" type="ORF">PNOK_0671100</name>
</gene>
<feature type="compositionally biased region" description="Low complexity" evidence="7">
    <location>
        <begin position="1101"/>
        <end position="1112"/>
    </location>
</feature>
<evidence type="ECO:0000313" key="9">
    <source>
        <dbReference type="Proteomes" id="UP000217199"/>
    </source>
</evidence>
<keyword evidence="3 6" id="KW-0378">Hydrolase</keyword>
<evidence type="ECO:0000256" key="5">
    <source>
        <dbReference type="PROSITE-ProRule" id="PRU10055"/>
    </source>
</evidence>
<evidence type="ECO:0000256" key="2">
    <source>
        <dbReference type="ARBA" id="ARBA00012744"/>
    </source>
</evidence>
<feature type="region of interest" description="Disordered" evidence="7">
    <location>
        <begin position="899"/>
        <end position="924"/>
    </location>
</feature>
<dbReference type="PANTHER" id="PTHR10353">
    <property type="entry name" value="GLYCOSYL HYDROLASE"/>
    <property type="match status" value="1"/>
</dbReference>
<protein>
    <recommendedName>
        <fullName evidence="2">beta-glucosidase</fullName>
        <ecNumber evidence="2">3.2.1.21</ecNumber>
    </recommendedName>
</protein>
<dbReference type="AlphaFoldDB" id="A0A286UFF4"/>
<evidence type="ECO:0000256" key="4">
    <source>
        <dbReference type="ARBA" id="ARBA00023295"/>
    </source>
</evidence>
<evidence type="ECO:0000256" key="6">
    <source>
        <dbReference type="RuleBase" id="RU004468"/>
    </source>
</evidence>
<dbReference type="InterPro" id="IPR018120">
    <property type="entry name" value="Glyco_hydro_1_AS"/>
</dbReference>
<keyword evidence="4 6" id="KW-0326">Glycosidase</keyword>
<feature type="compositionally biased region" description="Basic and acidic residues" evidence="7">
    <location>
        <begin position="951"/>
        <end position="964"/>
    </location>
</feature>
<dbReference type="STRING" id="2282107.A0A286UFF4"/>
<feature type="compositionally biased region" description="Low complexity" evidence="7">
    <location>
        <begin position="1187"/>
        <end position="1204"/>
    </location>
</feature>
<feature type="region of interest" description="Disordered" evidence="7">
    <location>
        <begin position="1075"/>
        <end position="1112"/>
    </location>
</feature>
<feature type="compositionally biased region" description="Low complexity" evidence="7">
    <location>
        <begin position="498"/>
        <end position="526"/>
    </location>
</feature>
<reference evidence="8 9" key="1">
    <citation type="journal article" date="2017" name="Mol. Ecol.">
        <title>Comparative and population genomic landscape of Phellinus noxius: A hypervariable fungus causing root rot in trees.</title>
        <authorList>
            <person name="Chung C.L."/>
            <person name="Lee T.J."/>
            <person name="Akiba M."/>
            <person name="Lee H.H."/>
            <person name="Kuo T.H."/>
            <person name="Liu D."/>
            <person name="Ke H.M."/>
            <person name="Yokoi T."/>
            <person name="Roa M.B."/>
            <person name="Lu M.J."/>
            <person name="Chang Y.Y."/>
            <person name="Ann P.J."/>
            <person name="Tsai J.N."/>
            <person name="Chen C.Y."/>
            <person name="Tzean S.S."/>
            <person name="Ota Y."/>
            <person name="Hattori T."/>
            <person name="Sahashi N."/>
            <person name="Liou R.F."/>
            <person name="Kikuchi T."/>
            <person name="Tsai I.J."/>
        </authorList>
    </citation>
    <scope>NUCLEOTIDE SEQUENCE [LARGE SCALE GENOMIC DNA]</scope>
    <source>
        <strain evidence="8 9">FFPRI411160</strain>
    </source>
</reference>
<dbReference type="SUPFAM" id="SSF51445">
    <property type="entry name" value="(Trans)glycosidases"/>
    <property type="match status" value="2"/>
</dbReference>
<evidence type="ECO:0000256" key="3">
    <source>
        <dbReference type="ARBA" id="ARBA00022801"/>
    </source>
</evidence>
<comment type="similarity">
    <text evidence="1">Belongs to the glycosyl hydrolase 1 family.</text>
</comment>